<reference evidence="3 4" key="1">
    <citation type="submission" date="2023-10" db="EMBL/GenBank/DDBJ databases">
        <title>Chromosome-scale genome assembly provides insights into flower coloration mechanisms of Canna indica.</title>
        <authorList>
            <person name="Li C."/>
        </authorList>
    </citation>
    <scope>NUCLEOTIDE SEQUENCE [LARGE SCALE GENOMIC DNA]</scope>
    <source>
        <tissue evidence="3">Flower</tissue>
    </source>
</reference>
<keyword evidence="2" id="KW-1133">Transmembrane helix</keyword>
<proteinExistence type="predicted"/>
<dbReference type="EMBL" id="CP136895">
    <property type="protein sequence ID" value="WOL09790.1"/>
    <property type="molecule type" value="Genomic_DNA"/>
</dbReference>
<accession>A0AAQ3KJS5</accession>
<keyword evidence="2" id="KW-0812">Transmembrane</keyword>
<evidence type="ECO:0000313" key="4">
    <source>
        <dbReference type="Proteomes" id="UP001327560"/>
    </source>
</evidence>
<feature type="transmembrane region" description="Helical" evidence="2">
    <location>
        <begin position="124"/>
        <end position="148"/>
    </location>
</feature>
<name>A0AAQ3KJS5_9LILI</name>
<keyword evidence="4" id="KW-1185">Reference proteome</keyword>
<dbReference type="PANTHER" id="PTHR34064:SF3">
    <property type="entry name" value="OS04G0672300 PROTEIN"/>
    <property type="match status" value="1"/>
</dbReference>
<keyword evidence="2" id="KW-0472">Membrane</keyword>
<dbReference type="AlphaFoldDB" id="A0AAQ3KJS5"/>
<dbReference type="PANTHER" id="PTHR34064">
    <property type="entry name" value="OS04G0672300 PROTEIN"/>
    <property type="match status" value="1"/>
</dbReference>
<gene>
    <name evidence="3" type="ORF">Cni_G18543</name>
</gene>
<feature type="region of interest" description="Disordered" evidence="1">
    <location>
        <begin position="34"/>
        <end position="60"/>
    </location>
</feature>
<dbReference type="Proteomes" id="UP001327560">
    <property type="component" value="Chromosome 6"/>
</dbReference>
<evidence type="ECO:0000256" key="1">
    <source>
        <dbReference type="SAM" id="MobiDB-lite"/>
    </source>
</evidence>
<protein>
    <submittedName>
        <fullName evidence="3">Uncharacterized protein</fullName>
    </submittedName>
</protein>
<sequence length="151" mass="16673">MEEVLMESQNTAVDKAENVVLDIESLTQTLDNCSGSPKMTKALSRKGSSRMERRNGEEQDADEAIKKFAVKVIYSQAEQMKPQLVPNKSLVGVQAMAAISNLPDAGDGRIRKFNRFTVIKPKKILLLFASMSSMGTIILIYFTLAIYLKGA</sequence>
<evidence type="ECO:0000313" key="3">
    <source>
        <dbReference type="EMBL" id="WOL09790.1"/>
    </source>
</evidence>
<evidence type="ECO:0000256" key="2">
    <source>
        <dbReference type="SAM" id="Phobius"/>
    </source>
</evidence>
<organism evidence="3 4">
    <name type="scientific">Canna indica</name>
    <name type="common">Indian-shot</name>
    <dbReference type="NCBI Taxonomy" id="4628"/>
    <lineage>
        <taxon>Eukaryota</taxon>
        <taxon>Viridiplantae</taxon>
        <taxon>Streptophyta</taxon>
        <taxon>Embryophyta</taxon>
        <taxon>Tracheophyta</taxon>
        <taxon>Spermatophyta</taxon>
        <taxon>Magnoliopsida</taxon>
        <taxon>Liliopsida</taxon>
        <taxon>Zingiberales</taxon>
        <taxon>Cannaceae</taxon>
        <taxon>Canna</taxon>
    </lineage>
</organism>